<proteinExistence type="predicted"/>
<dbReference type="Proteomes" id="UP000829196">
    <property type="component" value="Unassembled WGS sequence"/>
</dbReference>
<comment type="caution">
    <text evidence="1">The sequence shown here is derived from an EMBL/GenBank/DDBJ whole genome shotgun (WGS) entry which is preliminary data.</text>
</comment>
<sequence length="51" mass="6170">MNSNSFYHILCNDLEFIIIFFKFKSLTVINLKIYYQTTSHNLTKSIIWHTK</sequence>
<name>A0A8T3C6X4_DENNO</name>
<evidence type="ECO:0000313" key="1">
    <source>
        <dbReference type="EMBL" id="KAI0528767.1"/>
    </source>
</evidence>
<reference evidence="1" key="1">
    <citation type="journal article" date="2022" name="Front. Genet.">
        <title>Chromosome-Scale Assembly of the Dendrobium nobile Genome Provides Insights Into the Molecular Mechanism of the Biosynthesis of the Medicinal Active Ingredient of Dendrobium.</title>
        <authorList>
            <person name="Xu Q."/>
            <person name="Niu S.-C."/>
            <person name="Li K.-L."/>
            <person name="Zheng P.-J."/>
            <person name="Zhang X.-J."/>
            <person name="Jia Y."/>
            <person name="Liu Y."/>
            <person name="Niu Y.-X."/>
            <person name="Yu L.-H."/>
            <person name="Chen D.-F."/>
            <person name="Zhang G.-Q."/>
        </authorList>
    </citation>
    <scope>NUCLEOTIDE SEQUENCE</scope>
    <source>
        <tissue evidence="1">Leaf</tissue>
    </source>
</reference>
<dbReference type="AlphaFoldDB" id="A0A8T3C6X4"/>
<gene>
    <name evidence="1" type="ORF">KFK09_001309</name>
</gene>
<dbReference type="EMBL" id="JAGYWB010000002">
    <property type="protein sequence ID" value="KAI0528767.1"/>
    <property type="molecule type" value="Genomic_DNA"/>
</dbReference>
<protein>
    <submittedName>
        <fullName evidence="1">Uncharacterized protein</fullName>
    </submittedName>
</protein>
<accession>A0A8T3C6X4</accession>
<organism evidence="1 2">
    <name type="scientific">Dendrobium nobile</name>
    <name type="common">Orchid</name>
    <dbReference type="NCBI Taxonomy" id="94219"/>
    <lineage>
        <taxon>Eukaryota</taxon>
        <taxon>Viridiplantae</taxon>
        <taxon>Streptophyta</taxon>
        <taxon>Embryophyta</taxon>
        <taxon>Tracheophyta</taxon>
        <taxon>Spermatophyta</taxon>
        <taxon>Magnoliopsida</taxon>
        <taxon>Liliopsida</taxon>
        <taxon>Asparagales</taxon>
        <taxon>Orchidaceae</taxon>
        <taxon>Epidendroideae</taxon>
        <taxon>Malaxideae</taxon>
        <taxon>Dendrobiinae</taxon>
        <taxon>Dendrobium</taxon>
    </lineage>
</organism>
<keyword evidence="2" id="KW-1185">Reference proteome</keyword>
<evidence type="ECO:0000313" key="2">
    <source>
        <dbReference type="Proteomes" id="UP000829196"/>
    </source>
</evidence>